<dbReference type="EMBL" id="SMOL01000695">
    <property type="protein sequence ID" value="KAB2603074.1"/>
    <property type="molecule type" value="Genomic_DNA"/>
</dbReference>
<name>A0A5N5FXQ8_9ROSA</name>
<reference evidence="2" key="2">
    <citation type="submission" date="2019-10" db="EMBL/GenBank/DDBJ databases">
        <title>A de novo genome assembly of a pear dwarfing rootstock.</title>
        <authorList>
            <person name="Wang F."/>
            <person name="Wang J."/>
            <person name="Li S."/>
            <person name="Zhang Y."/>
            <person name="Fang M."/>
            <person name="Ma L."/>
            <person name="Zhao Y."/>
            <person name="Jiang S."/>
        </authorList>
    </citation>
    <scope>NUCLEOTIDE SEQUENCE [LARGE SCALE GENOMIC DNA]</scope>
</reference>
<evidence type="ECO:0000313" key="1">
    <source>
        <dbReference type="EMBL" id="KAB2603074.1"/>
    </source>
</evidence>
<protein>
    <submittedName>
        <fullName evidence="1">SPT2-like protein</fullName>
    </submittedName>
</protein>
<dbReference type="AlphaFoldDB" id="A0A5N5FXQ8"/>
<accession>A0A5N5FXQ8</accession>
<proteinExistence type="predicted"/>
<reference evidence="1 2" key="3">
    <citation type="submission" date="2019-11" db="EMBL/GenBank/DDBJ databases">
        <title>A de novo genome assembly of a pear dwarfing rootstock.</title>
        <authorList>
            <person name="Wang F."/>
            <person name="Wang J."/>
            <person name="Li S."/>
            <person name="Zhang Y."/>
            <person name="Fang M."/>
            <person name="Ma L."/>
            <person name="Zhao Y."/>
            <person name="Jiang S."/>
        </authorList>
    </citation>
    <scope>NUCLEOTIDE SEQUENCE [LARGE SCALE GENOMIC DNA]</scope>
    <source>
        <strain evidence="1">S2</strain>
        <tissue evidence="1">Leaf</tissue>
    </source>
</reference>
<keyword evidence="2" id="KW-1185">Reference proteome</keyword>
<dbReference type="Proteomes" id="UP000327157">
    <property type="component" value="Chromosome 10"/>
</dbReference>
<sequence>MVNQATNMRNMRIMRMIRMAKSMKRKRKIQRHLCATLWYACNPITKPTKEALAYLELRKRLKEQLRKKKSGSSLAIEFIQNGILVWSWSCRAHRGRWRTLEMDESERGIWEIRACGLN</sequence>
<organism evidence="1 2">
    <name type="scientific">Pyrus ussuriensis x Pyrus communis</name>
    <dbReference type="NCBI Taxonomy" id="2448454"/>
    <lineage>
        <taxon>Eukaryota</taxon>
        <taxon>Viridiplantae</taxon>
        <taxon>Streptophyta</taxon>
        <taxon>Embryophyta</taxon>
        <taxon>Tracheophyta</taxon>
        <taxon>Spermatophyta</taxon>
        <taxon>Magnoliopsida</taxon>
        <taxon>eudicotyledons</taxon>
        <taxon>Gunneridae</taxon>
        <taxon>Pentapetalae</taxon>
        <taxon>rosids</taxon>
        <taxon>fabids</taxon>
        <taxon>Rosales</taxon>
        <taxon>Rosaceae</taxon>
        <taxon>Amygdaloideae</taxon>
        <taxon>Maleae</taxon>
        <taxon>Pyrus</taxon>
    </lineage>
</organism>
<reference evidence="1 2" key="1">
    <citation type="submission" date="2019-09" db="EMBL/GenBank/DDBJ databases">
        <authorList>
            <person name="Ou C."/>
        </authorList>
    </citation>
    <scope>NUCLEOTIDE SEQUENCE [LARGE SCALE GENOMIC DNA]</scope>
    <source>
        <strain evidence="1">S2</strain>
        <tissue evidence="1">Leaf</tissue>
    </source>
</reference>
<comment type="caution">
    <text evidence="1">The sequence shown here is derived from an EMBL/GenBank/DDBJ whole genome shotgun (WGS) entry which is preliminary data.</text>
</comment>
<gene>
    <name evidence="1" type="ORF">D8674_004079</name>
</gene>
<evidence type="ECO:0000313" key="2">
    <source>
        <dbReference type="Proteomes" id="UP000327157"/>
    </source>
</evidence>